<keyword evidence="4" id="KW-0963">Cytoplasm</keyword>
<keyword evidence="9" id="KW-0067">ATP-binding</keyword>
<keyword evidence="5" id="KW-0808">Transferase</keyword>
<dbReference type="Pfam" id="PF01300">
    <property type="entry name" value="Sua5_yciO_yrdC"/>
    <property type="match status" value="1"/>
</dbReference>
<dbReference type="Gene3D" id="3.90.870.10">
    <property type="entry name" value="DHBP synthase"/>
    <property type="match status" value="1"/>
</dbReference>
<dbReference type="InterPro" id="IPR006070">
    <property type="entry name" value="Sua5-like_dom"/>
</dbReference>
<evidence type="ECO:0000256" key="1">
    <source>
        <dbReference type="ARBA" id="ARBA00004496"/>
    </source>
</evidence>
<comment type="catalytic activity">
    <reaction evidence="11">
        <text>L-threonine + hydrogencarbonate + ATP = L-threonylcarbamoyladenylate + diphosphate + H2O</text>
        <dbReference type="Rhea" id="RHEA:36407"/>
        <dbReference type="ChEBI" id="CHEBI:15377"/>
        <dbReference type="ChEBI" id="CHEBI:17544"/>
        <dbReference type="ChEBI" id="CHEBI:30616"/>
        <dbReference type="ChEBI" id="CHEBI:33019"/>
        <dbReference type="ChEBI" id="CHEBI:57926"/>
        <dbReference type="ChEBI" id="CHEBI:73682"/>
        <dbReference type="EC" id="2.7.7.87"/>
    </reaction>
</comment>
<keyword evidence="8" id="KW-0547">Nucleotide-binding</keyword>
<evidence type="ECO:0000313" key="14">
    <source>
        <dbReference type="Proteomes" id="UP000419017"/>
    </source>
</evidence>
<evidence type="ECO:0000313" key="13">
    <source>
        <dbReference type="EMBL" id="VWL85553.1"/>
    </source>
</evidence>
<name>A0A6I8MDM9_9FUSO</name>
<dbReference type="GO" id="GO:0061710">
    <property type="term" value="F:L-threonylcarbamoyladenylate synthase"/>
    <property type="evidence" value="ECO:0007669"/>
    <property type="project" value="UniProtKB-EC"/>
</dbReference>
<evidence type="ECO:0000256" key="9">
    <source>
        <dbReference type="ARBA" id="ARBA00022840"/>
    </source>
</evidence>
<gene>
    <name evidence="13" type="ORF">OMES3154_00839</name>
</gene>
<evidence type="ECO:0000256" key="10">
    <source>
        <dbReference type="ARBA" id="ARBA00029774"/>
    </source>
</evidence>
<keyword evidence="6" id="KW-0819">tRNA processing</keyword>
<dbReference type="NCBIfam" id="TIGR00057">
    <property type="entry name" value="L-threonylcarbamoyladenylate synthase"/>
    <property type="match status" value="1"/>
</dbReference>
<evidence type="ECO:0000259" key="12">
    <source>
        <dbReference type="PROSITE" id="PS51163"/>
    </source>
</evidence>
<dbReference type="GO" id="GO:0003725">
    <property type="term" value="F:double-stranded RNA binding"/>
    <property type="evidence" value="ECO:0007669"/>
    <property type="project" value="InterPro"/>
</dbReference>
<protein>
    <recommendedName>
        <fullName evidence="10">L-threonylcarbamoyladenylate synthase</fullName>
        <ecNumber evidence="3">2.7.7.87</ecNumber>
    </recommendedName>
    <alternativeName>
        <fullName evidence="10">L-threonylcarbamoyladenylate synthase</fullName>
    </alternativeName>
</protein>
<dbReference type="PANTHER" id="PTHR17490">
    <property type="entry name" value="SUA5"/>
    <property type="match status" value="1"/>
</dbReference>
<proteinExistence type="inferred from homology"/>
<keyword evidence="7" id="KW-0548">Nucleotidyltransferase</keyword>
<evidence type="ECO:0000256" key="8">
    <source>
        <dbReference type="ARBA" id="ARBA00022741"/>
    </source>
</evidence>
<evidence type="ECO:0000256" key="3">
    <source>
        <dbReference type="ARBA" id="ARBA00012584"/>
    </source>
</evidence>
<dbReference type="RefSeq" id="WP_156683539.1">
    <property type="nucleotide sequence ID" value="NZ_CABWIB010000001.1"/>
</dbReference>
<dbReference type="GO" id="GO:0000049">
    <property type="term" value="F:tRNA binding"/>
    <property type="evidence" value="ECO:0007669"/>
    <property type="project" value="TreeGrafter"/>
</dbReference>
<feature type="domain" description="YrdC-like" evidence="12">
    <location>
        <begin position="1"/>
        <end position="179"/>
    </location>
</feature>
<evidence type="ECO:0000256" key="4">
    <source>
        <dbReference type="ARBA" id="ARBA00022490"/>
    </source>
</evidence>
<dbReference type="InterPro" id="IPR050156">
    <property type="entry name" value="TC-AMP_synthase_SUA5"/>
</dbReference>
<dbReference type="InterPro" id="IPR017945">
    <property type="entry name" value="DHBP_synth_RibB-like_a/b_dom"/>
</dbReference>
<evidence type="ECO:0000256" key="5">
    <source>
        <dbReference type="ARBA" id="ARBA00022679"/>
    </source>
</evidence>
<sequence length="194" mass="21443">MTNSKIESILNGELVIFPTDTVYGLGAIAEKKAIEKIYAIKKRDKSKKIIALISNIDKIKEITDEKIDENILKTFFPGPLTIITKSNDKFKDLVGDTVGIRMPNSKISLEIIEACGGILMTTSANISGEPSASTKEELSKTLLENVKNIFYTNNVLSGIPSTIVSYIDKNYELIREGEIKYIDILKVGGKINEI</sequence>
<evidence type="ECO:0000256" key="2">
    <source>
        <dbReference type="ARBA" id="ARBA00007663"/>
    </source>
</evidence>
<dbReference type="AlphaFoldDB" id="A0A6I8MDM9"/>
<accession>A0A6I8MDM9</accession>
<comment type="subcellular location">
    <subcellularLocation>
        <location evidence="1">Cytoplasm</location>
    </subcellularLocation>
</comment>
<dbReference type="EMBL" id="CABWIB010000001">
    <property type="protein sequence ID" value="VWL85553.1"/>
    <property type="molecule type" value="Genomic_DNA"/>
</dbReference>
<dbReference type="SUPFAM" id="SSF55821">
    <property type="entry name" value="YrdC/RibB"/>
    <property type="match status" value="1"/>
</dbReference>
<keyword evidence="14" id="KW-1185">Reference proteome</keyword>
<dbReference type="GO" id="GO:0005524">
    <property type="term" value="F:ATP binding"/>
    <property type="evidence" value="ECO:0007669"/>
    <property type="project" value="UniProtKB-KW"/>
</dbReference>
<evidence type="ECO:0000256" key="11">
    <source>
        <dbReference type="ARBA" id="ARBA00048366"/>
    </source>
</evidence>
<dbReference type="PROSITE" id="PS51163">
    <property type="entry name" value="YRDC"/>
    <property type="match status" value="1"/>
</dbReference>
<comment type="similarity">
    <text evidence="2">Belongs to the SUA5 family.</text>
</comment>
<dbReference type="Proteomes" id="UP000419017">
    <property type="component" value="Unassembled WGS sequence"/>
</dbReference>
<dbReference type="GO" id="GO:0005737">
    <property type="term" value="C:cytoplasm"/>
    <property type="evidence" value="ECO:0007669"/>
    <property type="project" value="UniProtKB-SubCell"/>
</dbReference>
<reference evidence="13 14" key="1">
    <citation type="submission" date="2019-10" db="EMBL/GenBank/DDBJ databases">
        <authorList>
            <person name="Blom J."/>
        </authorList>
    </citation>
    <scope>NUCLEOTIDE SEQUENCE [LARGE SCALE GENOMIC DNA]</scope>
    <source>
        <strain evidence="13 14">ES3154-GLU</strain>
    </source>
</reference>
<dbReference type="GO" id="GO:0006450">
    <property type="term" value="P:regulation of translational fidelity"/>
    <property type="evidence" value="ECO:0007669"/>
    <property type="project" value="TreeGrafter"/>
</dbReference>
<organism evidence="13 14">
    <name type="scientific">Oceanivirga miroungae</name>
    <dbReference type="NCBI Taxonomy" id="1130046"/>
    <lineage>
        <taxon>Bacteria</taxon>
        <taxon>Fusobacteriati</taxon>
        <taxon>Fusobacteriota</taxon>
        <taxon>Fusobacteriia</taxon>
        <taxon>Fusobacteriales</taxon>
        <taxon>Leptotrichiaceae</taxon>
        <taxon>Oceanivirga</taxon>
    </lineage>
</organism>
<evidence type="ECO:0000256" key="7">
    <source>
        <dbReference type="ARBA" id="ARBA00022695"/>
    </source>
</evidence>
<dbReference type="GO" id="GO:0008033">
    <property type="term" value="P:tRNA processing"/>
    <property type="evidence" value="ECO:0007669"/>
    <property type="project" value="UniProtKB-KW"/>
</dbReference>
<dbReference type="PANTHER" id="PTHR17490:SF16">
    <property type="entry name" value="THREONYLCARBAMOYL-AMP SYNTHASE"/>
    <property type="match status" value="1"/>
</dbReference>
<dbReference type="EC" id="2.7.7.87" evidence="3"/>
<evidence type="ECO:0000256" key="6">
    <source>
        <dbReference type="ARBA" id="ARBA00022694"/>
    </source>
</evidence>